<comment type="caution">
    <text evidence="1">The sequence shown here is derived from an EMBL/GenBank/DDBJ whole genome shotgun (WGS) entry which is preliminary data.</text>
</comment>
<name>A0AAJ2ERI4_9HYPH</name>
<protein>
    <submittedName>
        <fullName evidence="1">Uncharacterized protein</fullName>
    </submittedName>
</protein>
<dbReference type="AlphaFoldDB" id="A0AAJ2ERI4"/>
<evidence type="ECO:0000313" key="2">
    <source>
        <dbReference type="Proteomes" id="UP001255601"/>
    </source>
</evidence>
<dbReference type="RefSeq" id="WP_309770751.1">
    <property type="nucleotide sequence ID" value="NZ_JAVIZC010000002.1"/>
</dbReference>
<proteinExistence type="predicted"/>
<organism evidence="1 2">
    <name type="scientific">Agrobacterium larrymoorei</name>
    <dbReference type="NCBI Taxonomy" id="160699"/>
    <lineage>
        <taxon>Bacteria</taxon>
        <taxon>Pseudomonadati</taxon>
        <taxon>Pseudomonadota</taxon>
        <taxon>Alphaproteobacteria</taxon>
        <taxon>Hyphomicrobiales</taxon>
        <taxon>Rhizobiaceae</taxon>
        <taxon>Rhizobium/Agrobacterium group</taxon>
        <taxon>Agrobacterium</taxon>
    </lineage>
</organism>
<reference evidence="1" key="1">
    <citation type="submission" date="2023-08" db="EMBL/GenBank/DDBJ databases">
        <title>Functional and genomic diversity of the sorghum phyllosphere microbiome.</title>
        <authorList>
            <person name="Shade A."/>
        </authorList>
    </citation>
    <scope>NUCLEOTIDE SEQUENCE</scope>
    <source>
        <strain evidence="1">SORGH_AS_0974</strain>
    </source>
</reference>
<accession>A0AAJ2ERI4</accession>
<gene>
    <name evidence="1" type="ORF">QE369_002041</name>
</gene>
<dbReference type="Proteomes" id="UP001255601">
    <property type="component" value="Unassembled WGS sequence"/>
</dbReference>
<dbReference type="EMBL" id="JAVIZC010000002">
    <property type="protein sequence ID" value="MDR6101844.1"/>
    <property type="molecule type" value="Genomic_DNA"/>
</dbReference>
<sequence>MIITGELARRTLEQRNDGAVSVGSAVALPAHVITHSGNKLLFHHDGEAHGQEGTDFRLSNELHGFFTAVYDTSRNELRFTPDDADPTPPPENGAREACSTLVHQVAEDSETVPFVIGLRSEKGEHDHMLGPIHFLVDDEQCVLRLVAILLLFSSSLPTSDVKKSGLVKLGLFVEGRLPGWDPISAQY</sequence>
<evidence type="ECO:0000313" key="1">
    <source>
        <dbReference type="EMBL" id="MDR6101844.1"/>
    </source>
</evidence>